<dbReference type="EMBL" id="QKXH01000003">
    <property type="protein sequence ID" value="PZX94451.1"/>
    <property type="molecule type" value="Genomic_DNA"/>
</dbReference>
<keyword evidence="3" id="KW-1185">Reference proteome</keyword>
<feature type="domain" description="SGNH hydrolase-type esterase" evidence="1">
    <location>
        <begin position="35"/>
        <end position="198"/>
    </location>
</feature>
<dbReference type="Gene3D" id="3.40.50.1110">
    <property type="entry name" value="SGNH hydrolase"/>
    <property type="match status" value="1"/>
</dbReference>
<proteinExistence type="predicted"/>
<evidence type="ECO:0000313" key="3">
    <source>
        <dbReference type="Proteomes" id="UP000249177"/>
    </source>
</evidence>
<dbReference type="Proteomes" id="UP000249177">
    <property type="component" value="Unassembled WGS sequence"/>
</dbReference>
<dbReference type="PANTHER" id="PTHR30383:SF5">
    <property type="entry name" value="SGNH HYDROLASE-TYPE ESTERASE DOMAIN-CONTAINING PROTEIN"/>
    <property type="match status" value="1"/>
</dbReference>
<dbReference type="InterPro" id="IPR051532">
    <property type="entry name" value="Ester_Hydrolysis_Enzymes"/>
</dbReference>
<reference evidence="2 3" key="1">
    <citation type="submission" date="2018-06" db="EMBL/GenBank/DDBJ databases">
        <title>Flavobacterium sp IMCC34762, genome.</title>
        <authorList>
            <person name="Joung Y."/>
            <person name="Cho J."/>
            <person name="Song J."/>
        </authorList>
    </citation>
    <scope>NUCLEOTIDE SEQUENCE [LARGE SCALE GENOMIC DNA]</scope>
    <source>
        <strain evidence="2 3">IMCC34762</strain>
    </source>
</reference>
<dbReference type="GO" id="GO:0004622">
    <property type="term" value="F:phosphatidylcholine lysophospholipase activity"/>
    <property type="evidence" value="ECO:0007669"/>
    <property type="project" value="TreeGrafter"/>
</dbReference>
<gene>
    <name evidence="2" type="ORF">DOS84_05815</name>
</gene>
<dbReference type="Pfam" id="PF13472">
    <property type="entry name" value="Lipase_GDSL_2"/>
    <property type="match status" value="1"/>
</dbReference>
<dbReference type="InterPro" id="IPR036514">
    <property type="entry name" value="SGNH_hydro_sf"/>
</dbReference>
<dbReference type="OrthoDB" id="9794725at2"/>
<dbReference type="SUPFAM" id="SSF52266">
    <property type="entry name" value="SGNH hydrolase"/>
    <property type="match status" value="1"/>
</dbReference>
<keyword evidence="2" id="KW-0378">Hydrolase</keyword>
<name>A0A2W7TVW8_9FLAO</name>
<dbReference type="InterPro" id="IPR013830">
    <property type="entry name" value="SGNH_hydro"/>
</dbReference>
<evidence type="ECO:0000313" key="2">
    <source>
        <dbReference type="EMBL" id="PZX94451.1"/>
    </source>
</evidence>
<sequence length="210" mass="23719">MESKLKFPDWGYLNKYKNENALFLAPALGEQRIVFFGDSITEGWKTIHPIFFVGKSYINRGINGQTTSQMLLRFRSDVIELKPQIVVILAGGNDIAENTGPITHETILGNLISMCELAKANNIKTALCSILPANDFPWKRGMEPAYKIEALNKMILKYAKANDIAYVDYYSTMADEQKGLKSIYSEDGVHPNKEGYRVMEPIVETIINYL</sequence>
<accession>A0A2W7TVW8</accession>
<evidence type="ECO:0000259" key="1">
    <source>
        <dbReference type="Pfam" id="PF13472"/>
    </source>
</evidence>
<dbReference type="PANTHER" id="PTHR30383">
    <property type="entry name" value="THIOESTERASE 1/PROTEASE 1/LYSOPHOSPHOLIPASE L1"/>
    <property type="match status" value="1"/>
</dbReference>
<protein>
    <submittedName>
        <fullName evidence="2">Acylhydrolase</fullName>
    </submittedName>
</protein>
<dbReference type="AlphaFoldDB" id="A0A2W7TVW8"/>
<dbReference type="RefSeq" id="WP_111409482.1">
    <property type="nucleotide sequence ID" value="NZ_QKXH01000003.1"/>
</dbReference>
<organism evidence="2 3">
    <name type="scientific">Flavobacterium aquariorum</name>
    <dbReference type="NCBI Taxonomy" id="2217670"/>
    <lineage>
        <taxon>Bacteria</taxon>
        <taxon>Pseudomonadati</taxon>
        <taxon>Bacteroidota</taxon>
        <taxon>Flavobacteriia</taxon>
        <taxon>Flavobacteriales</taxon>
        <taxon>Flavobacteriaceae</taxon>
        <taxon>Flavobacterium</taxon>
    </lineage>
</organism>
<comment type="caution">
    <text evidence="2">The sequence shown here is derived from an EMBL/GenBank/DDBJ whole genome shotgun (WGS) entry which is preliminary data.</text>
</comment>
<dbReference type="CDD" id="cd04501">
    <property type="entry name" value="SGNH_hydrolase_like_4"/>
    <property type="match status" value="1"/>
</dbReference>